<dbReference type="PROSITE" id="PS50157">
    <property type="entry name" value="ZINC_FINGER_C2H2_2"/>
    <property type="match status" value="6"/>
</dbReference>
<reference evidence="9 10" key="1">
    <citation type="submission" date="2024-02" db="EMBL/GenBank/DDBJ databases">
        <authorList>
            <person name="Daric V."/>
            <person name="Darras S."/>
        </authorList>
    </citation>
    <scope>NUCLEOTIDE SEQUENCE [LARGE SCALE GENOMIC DNA]</scope>
</reference>
<dbReference type="SUPFAM" id="SSF57667">
    <property type="entry name" value="beta-beta-alpha zinc fingers"/>
    <property type="match status" value="3"/>
</dbReference>
<evidence type="ECO:0000256" key="5">
    <source>
        <dbReference type="ARBA" id="ARBA00023242"/>
    </source>
</evidence>
<comment type="caution">
    <text evidence="9">The sequence shown here is derived from an EMBL/GenBank/DDBJ whole genome shotgun (WGS) entry which is preliminary data.</text>
</comment>
<dbReference type="InterPro" id="IPR036236">
    <property type="entry name" value="Znf_C2H2_sf"/>
</dbReference>
<proteinExistence type="predicted"/>
<feature type="compositionally biased region" description="Polar residues" evidence="7">
    <location>
        <begin position="1"/>
        <end position="13"/>
    </location>
</feature>
<keyword evidence="3 6" id="KW-0863">Zinc-finger</keyword>
<evidence type="ECO:0000256" key="2">
    <source>
        <dbReference type="ARBA" id="ARBA00022737"/>
    </source>
</evidence>
<feature type="region of interest" description="Disordered" evidence="7">
    <location>
        <begin position="1"/>
        <end position="33"/>
    </location>
</feature>
<evidence type="ECO:0000256" key="6">
    <source>
        <dbReference type="PROSITE-ProRule" id="PRU00042"/>
    </source>
</evidence>
<dbReference type="InterPro" id="IPR013087">
    <property type="entry name" value="Znf_C2H2_type"/>
</dbReference>
<feature type="domain" description="C2H2-type" evidence="8">
    <location>
        <begin position="227"/>
        <end position="257"/>
    </location>
</feature>
<keyword evidence="4" id="KW-0862">Zinc</keyword>
<keyword evidence="5" id="KW-0539">Nucleus</keyword>
<evidence type="ECO:0000313" key="10">
    <source>
        <dbReference type="Proteomes" id="UP001642483"/>
    </source>
</evidence>
<keyword evidence="10" id="KW-1185">Reference proteome</keyword>
<dbReference type="EMBL" id="CAWYQH010000119">
    <property type="protein sequence ID" value="CAK8690862.1"/>
    <property type="molecule type" value="Genomic_DNA"/>
</dbReference>
<keyword evidence="2" id="KW-0677">Repeat</keyword>
<dbReference type="PANTHER" id="PTHR24393:SF34">
    <property type="entry name" value="PR_SET DOMAIN 13"/>
    <property type="match status" value="1"/>
</dbReference>
<evidence type="ECO:0000313" key="9">
    <source>
        <dbReference type="EMBL" id="CAK8690862.1"/>
    </source>
</evidence>
<feature type="domain" description="C2H2-type" evidence="8">
    <location>
        <begin position="88"/>
        <end position="114"/>
    </location>
</feature>
<protein>
    <recommendedName>
        <fullName evidence="8">C2H2-type domain-containing protein</fullName>
    </recommendedName>
</protein>
<evidence type="ECO:0000259" key="8">
    <source>
        <dbReference type="PROSITE" id="PS50157"/>
    </source>
</evidence>
<gene>
    <name evidence="9" type="ORF">CVLEPA_LOCUS23422</name>
</gene>
<organism evidence="9 10">
    <name type="scientific">Clavelina lepadiformis</name>
    <name type="common">Light-bulb sea squirt</name>
    <name type="synonym">Ascidia lepadiformis</name>
    <dbReference type="NCBI Taxonomy" id="159417"/>
    <lineage>
        <taxon>Eukaryota</taxon>
        <taxon>Metazoa</taxon>
        <taxon>Chordata</taxon>
        <taxon>Tunicata</taxon>
        <taxon>Ascidiacea</taxon>
        <taxon>Aplousobranchia</taxon>
        <taxon>Clavelinidae</taxon>
        <taxon>Clavelina</taxon>
    </lineage>
</organism>
<dbReference type="SMART" id="SM00355">
    <property type="entry name" value="ZnF_C2H2"/>
    <property type="match status" value="6"/>
</dbReference>
<sequence length="378" mass="42221">MNASINGNLQVPSSDADDSSGKRNLLTPSGKGVVEDQAQIKIEVTEEEYPPSLNEEERTMALLTQIPPKPKEVDSGGSRRGRKAAVRVSCPVCQKVMTQVRLEAHMRTHTGEKPVSCDICGNSFANVYNLKIHERKHTGEKPYKCSLCNREYSDPSSLSKHKLWHAGIKKKECLVCGRMFSTKSQVTEHMRTHTRERPFACQQCGKSFSYRCDLKRHVREHTGDLFGPCRFCGRYFNHRGNYNVHLKNHQKHLGQNKNKAKIESNMKLFLADSDPSEDDAVTLCAQPVADSEETILKVDELAHLVSQGHEIEVVINDGKLVVNQTLKQGNLTPTDVASDIVISPHEEATAAALALQQTMDHDLINLHNDIIPGDHKDS</sequence>
<feature type="domain" description="C2H2-type" evidence="8">
    <location>
        <begin position="171"/>
        <end position="198"/>
    </location>
</feature>
<accession>A0ABP0GGG7</accession>
<dbReference type="Gene3D" id="3.30.160.60">
    <property type="entry name" value="Classic Zinc Finger"/>
    <property type="match status" value="5"/>
</dbReference>
<feature type="domain" description="C2H2-type" evidence="8">
    <location>
        <begin position="115"/>
        <end position="142"/>
    </location>
</feature>
<name>A0ABP0GGG7_CLALP</name>
<feature type="domain" description="C2H2-type" evidence="8">
    <location>
        <begin position="199"/>
        <end position="226"/>
    </location>
</feature>
<feature type="domain" description="C2H2-type" evidence="8">
    <location>
        <begin position="143"/>
        <end position="170"/>
    </location>
</feature>
<evidence type="ECO:0000256" key="1">
    <source>
        <dbReference type="ARBA" id="ARBA00022723"/>
    </source>
</evidence>
<evidence type="ECO:0000256" key="4">
    <source>
        <dbReference type="ARBA" id="ARBA00022833"/>
    </source>
</evidence>
<dbReference type="PANTHER" id="PTHR24393">
    <property type="entry name" value="ZINC FINGER PROTEIN"/>
    <property type="match status" value="1"/>
</dbReference>
<dbReference type="Proteomes" id="UP001642483">
    <property type="component" value="Unassembled WGS sequence"/>
</dbReference>
<dbReference type="Pfam" id="PF00096">
    <property type="entry name" value="zf-C2H2"/>
    <property type="match status" value="4"/>
</dbReference>
<evidence type="ECO:0000256" key="7">
    <source>
        <dbReference type="SAM" id="MobiDB-lite"/>
    </source>
</evidence>
<dbReference type="PROSITE" id="PS00028">
    <property type="entry name" value="ZINC_FINGER_C2H2_1"/>
    <property type="match status" value="5"/>
</dbReference>
<keyword evidence="1" id="KW-0479">Metal-binding</keyword>
<evidence type="ECO:0000256" key="3">
    <source>
        <dbReference type="ARBA" id="ARBA00022771"/>
    </source>
</evidence>